<evidence type="ECO:0008006" key="4">
    <source>
        <dbReference type="Google" id="ProtNLM"/>
    </source>
</evidence>
<reference evidence="2 3" key="1">
    <citation type="submission" date="2019-02" db="EMBL/GenBank/DDBJ databases">
        <title>Bacterial novel species Emticicia sp. 17J42-9 isolated from soil.</title>
        <authorList>
            <person name="Jung H.-Y."/>
        </authorList>
    </citation>
    <scope>NUCLEOTIDE SEQUENCE [LARGE SCALE GENOMIC DNA]</scope>
    <source>
        <strain evidence="2 3">17J42-9</strain>
    </source>
</reference>
<evidence type="ECO:0000256" key="1">
    <source>
        <dbReference type="SAM" id="SignalP"/>
    </source>
</evidence>
<evidence type="ECO:0000313" key="2">
    <source>
        <dbReference type="EMBL" id="RYU94273.1"/>
    </source>
</evidence>
<evidence type="ECO:0000313" key="3">
    <source>
        <dbReference type="Proteomes" id="UP000293162"/>
    </source>
</evidence>
<accession>A0A4Q5LXN0</accession>
<proteinExistence type="predicted"/>
<comment type="caution">
    <text evidence="2">The sequence shown here is derived from an EMBL/GenBank/DDBJ whole genome shotgun (WGS) entry which is preliminary data.</text>
</comment>
<sequence length="126" mass="13991">MKKLNTFFAGLMLLLLSLQVNAQTKKGVDYFEGKWKIAIPGTPLGDLKRLIILEKKDNGLSGVVKDDATGKEIAKISKVEVKDNEITIYYNANDVDAVLLLTRKDDEHVAGNLLEAYTVEGIRVKE</sequence>
<dbReference type="AlphaFoldDB" id="A0A4Q5LXN0"/>
<organism evidence="2 3">
    <name type="scientific">Emticicia agri</name>
    <dbReference type="NCBI Taxonomy" id="2492393"/>
    <lineage>
        <taxon>Bacteria</taxon>
        <taxon>Pseudomonadati</taxon>
        <taxon>Bacteroidota</taxon>
        <taxon>Cytophagia</taxon>
        <taxon>Cytophagales</taxon>
        <taxon>Leadbetterellaceae</taxon>
        <taxon>Emticicia</taxon>
    </lineage>
</organism>
<feature type="signal peptide" evidence="1">
    <location>
        <begin position="1"/>
        <end position="22"/>
    </location>
</feature>
<dbReference type="EMBL" id="SEWF01000028">
    <property type="protein sequence ID" value="RYU94273.1"/>
    <property type="molecule type" value="Genomic_DNA"/>
</dbReference>
<name>A0A4Q5LXN0_9BACT</name>
<dbReference type="RefSeq" id="WP_130022609.1">
    <property type="nucleotide sequence ID" value="NZ_SEWF01000028.1"/>
</dbReference>
<keyword evidence="3" id="KW-1185">Reference proteome</keyword>
<keyword evidence="1" id="KW-0732">Signal</keyword>
<feature type="chain" id="PRO_5020562875" description="Lipocalin-like domain-containing protein" evidence="1">
    <location>
        <begin position="23"/>
        <end position="126"/>
    </location>
</feature>
<dbReference type="Proteomes" id="UP000293162">
    <property type="component" value="Unassembled WGS sequence"/>
</dbReference>
<protein>
    <recommendedName>
        <fullName evidence="4">Lipocalin-like domain-containing protein</fullName>
    </recommendedName>
</protein>
<gene>
    <name evidence="2" type="ORF">EWM59_17800</name>
</gene>
<dbReference type="OrthoDB" id="1100674at2"/>